<gene>
    <name evidence="1" type="ORF">WMO62_04505</name>
</gene>
<dbReference type="EMBL" id="JBBMFC010000006">
    <property type="protein sequence ID" value="MEQ2578106.1"/>
    <property type="molecule type" value="Genomic_DNA"/>
</dbReference>
<comment type="caution">
    <text evidence="1">The sequence shown here is derived from an EMBL/GenBank/DDBJ whole genome shotgun (WGS) entry which is preliminary data.</text>
</comment>
<proteinExistence type="predicted"/>
<protein>
    <submittedName>
        <fullName evidence="1">Uncharacterized protein</fullName>
    </submittedName>
</protein>
<accession>A0ABV1HYU1</accession>
<sequence>MCTMAINQELNGIELSFEGKPAEEIREAMKAAGFRWHRMKKLWYAKNTTERLALAEELSGGAAAPAQAPVAKKSDPVSKFGIKVGDILEDSWGYEQTNVEFYLVTKIISACKIEIVELGHIETETNSSMSGYVIPDPDRRIGDPIQKTVSQDSYEKAHGGWHVKISSCISLSPWDGQPCFQSSWY</sequence>
<evidence type="ECO:0000313" key="2">
    <source>
        <dbReference type="Proteomes" id="UP001470288"/>
    </source>
</evidence>
<evidence type="ECO:0000313" key="1">
    <source>
        <dbReference type="EMBL" id="MEQ2578106.1"/>
    </source>
</evidence>
<organism evidence="1 2">
    <name type="scientific">Hominiventricola aquisgranensis</name>
    <dbReference type="NCBI Taxonomy" id="3133164"/>
    <lineage>
        <taxon>Bacteria</taxon>
        <taxon>Bacillati</taxon>
        <taxon>Bacillota</taxon>
        <taxon>Clostridia</taxon>
        <taxon>Lachnospirales</taxon>
        <taxon>Lachnospiraceae</taxon>
        <taxon>Hominiventricola</taxon>
    </lineage>
</organism>
<dbReference type="Proteomes" id="UP001470288">
    <property type="component" value="Unassembled WGS sequence"/>
</dbReference>
<reference evidence="1 2" key="1">
    <citation type="submission" date="2024-03" db="EMBL/GenBank/DDBJ databases">
        <title>Human intestinal bacterial collection.</title>
        <authorList>
            <person name="Pauvert C."/>
            <person name="Hitch T.C.A."/>
            <person name="Clavel T."/>
        </authorList>
    </citation>
    <scope>NUCLEOTIDE SEQUENCE [LARGE SCALE GENOMIC DNA]</scope>
    <source>
        <strain evidence="1 2">CLA-AA-H78B</strain>
    </source>
</reference>
<dbReference type="RefSeq" id="WP_349143952.1">
    <property type="nucleotide sequence ID" value="NZ_JBBMFC010000006.1"/>
</dbReference>
<keyword evidence="2" id="KW-1185">Reference proteome</keyword>
<name>A0ABV1HYU1_9FIRM</name>